<dbReference type="HAMAP" id="MF_01805">
    <property type="entry name" value="ScpA"/>
    <property type="match status" value="1"/>
</dbReference>
<comment type="caution">
    <text evidence="5">The sequence shown here is derived from an EMBL/GenBank/DDBJ whole genome shotgun (WGS) entry which is preliminary data.</text>
</comment>
<dbReference type="GO" id="GO:0006260">
    <property type="term" value="P:DNA replication"/>
    <property type="evidence" value="ECO:0007669"/>
    <property type="project" value="UniProtKB-UniRule"/>
</dbReference>
<dbReference type="Pfam" id="PF02616">
    <property type="entry name" value="SMC_ScpA"/>
    <property type="match status" value="1"/>
</dbReference>
<dbReference type="InterPro" id="IPR003768">
    <property type="entry name" value="ScpA"/>
</dbReference>
<gene>
    <name evidence="3" type="primary">scpA</name>
    <name evidence="5" type="ORF">FC21_GL000085</name>
</gene>
<sequence length="256" mass="28575">MATNLPRHVGDITLHLQDFDGPLDLLLHLIKQAEMDIYDIEISAITDQYMAVLRQETAHQLEVAGEYFVLAATLMAIKSEMLLPQPTVEFDPEPDETIDPREELVSQLLEYQRYKQAAANLKDKEQERAQAYTREAMAVPTDLIQASFAPGVSLDELQAAFAAVMKRHHFSEPATQTIQAEPITVAERIDHVLATVTGPTRFEDLFADAKTRDNLITTLMAILDLAKYQAIKIEQSAPLAPIIILPGAKKAEYQHG</sequence>
<dbReference type="PANTHER" id="PTHR33969:SF2">
    <property type="entry name" value="SEGREGATION AND CONDENSATION PROTEIN A"/>
    <property type="match status" value="1"/>
</dbReference>
<reference evidence="5 6" key="1">
    <citation type="journal article" date="2015" name="Genome Announc.">
        <title>Expanding the biotechnology potential of lactobacilli through comparative genomics of 213 strains and associated genera.</title>
        <authorList>
            <person name="Sun Z."/>
            <person name="Harris H.M."/>
            <person name="McCann A."/>
            <person name="Guo C."/>
            <person name="Argimon S."/>
            <person name="Zhang W."/>
            <person name="Yang X."/>
            <person name="Jeffery I.B."/>
            <person name="Cooney J.C."/>
            <person name="Kagawa T.F."/>
            <person name="Liu W."/>
            <person name="Song Y."/>
            <person name="Salvetti E."/>
            <person name="Wrobel A."/>
            <person name="Rasinkangas P."/>
            <person name="Parkhill J."/>
            <person name="Rea M.C."/>
            <person name="O'Sullivan O."/>
            <person name="Ritari J."/>
            <person name="Douillard F.P."/>
            <person name="Paul Ross R."/>
            <person name="Yang R."/>
            <person name="Briner A.E."/>
            <person name="Felis G.E."/>
            <person name="de Vos W.M."/>
            <person name="Barrangou R."/>
            <person name="Klaenhammer T.R."/>
            <person name="Caufield P.W."/>
            <person name="Cui Y."/>
            <person name="Zhang H."/>
            <person name="O'Toole P.W."/>
        </authorList>
    </citation>
    <scope>NUCLEOTIDE SEQUENCE [LARGE SCALE GENOMIC DNA]</scope>
    <source>
        <strain evidence="5 6">DSM 18793</strain>
    </source>
</reference>
<accession>A0A0R1UNK4</accession>
<dbReference type="EMBL" id="AZGC01000049">
    <property type="protein sequence ID" value="KRL92984.1"/>
    <property type="molecule type" value="Genomic_DNA"/>
</dbReference>
<keyword evidence="4" id="KW-0175">Coiled coil</keyword>
<keyword evidence="3" id="KW-0131">Cell cycle</keyword>
<proteinExistence type="inferred from homology"/>
<evidence type="ECO:0000256" key="1">
    <source>
        <dbReference type="ARBA" id="ARBA00022829"/>
    </source>
</evidence>
<comment type="subcellular location">
    <subcellularLocation>
        <location evidence="3">Cytoplasm</location>
    </subcellularLocation>
    <text evidence="3">Associated with two foci at the outer edges of the nucleoid region in young cells, and at four foci within both cell halves in older cells.</text>
</comment>
<evidence type="ECO:0000313" key="6">
    <source>
        <dbReference type="Proteomes" id="UP000051084"/>
    </source>
</evidence>
<keyword evidence="3" id="KW-0132">Cell division</keyword>
<comment type="subunit">
    <text evidence="3">Component of a cohesin-like complex composed of ScpA, ScpB and the Smc homodimer, in which ScpA and ScpB bind to the head domain of Smc. The presence of the three proteins is required for the association of the complex with DNA.</text>
</comment>
<evidence type="ECO:0000256" key="2">
    <source>
        <dbReference type="ARBA" id="ARBA00044777"/>
    </source>
</evidence>
<dbReference type="Gene3D" id="1.10.10.580">
    <property type="entry name" value="Structural maintenance of chromosome 1. Chain E"/>
    <property type="match status" value="1"/>
</dbReference>
<dbReference type="Proteomes" id="UP000051084">
    <property type="component" value="Unassembled WGS sequence"/>
</dbReference>
<keyword evidence="3" id="KW-0963">Cytoplasm</keyword>
<keyword evidence="1 3" id="KW-0159">Chromosome partition</keyword>
<dbReference type="PATRIC" id="fig|1423742.4.peg.94"/>
<evidence type="ECO:0000313" key="5">
    <source>
        <dbReference type="EMBL" id="KRL92984.1"/>
    </source>
</evidence>
<name>A0A0R1UNK4_9LACO</name>
<dbReference type="PANTHER" id="PTHR33969">
    <property type="entry name" value="SEGREGATION AND CONDENSATION PROTEIN A"/>
    <property type="match status" value="1"/>
</dbReference>
<dbReference type="InterPro" id="IPR023093">
    <property type="entry name" value="ScpA-like_C"/>
</dbReference>
<dbReference type="STRING" id="417373.GCA_001570685_00756"/>
<dbReference type="AlphaFoldDB" id="A0A0R1UNK4"/>
<protein>
    <recommendedName>
        <fullName evidence="2 3">Segregation and condensation protein A</fullName>
    </recommendedName>
</protein>
<evidence type="ECO:0000256" key="4">
    <source>
        <dbReference type="SAM" id="Coils"/>
    </source>
</evidence>
<comment type="function">
    <text evidence="3">Participates in chromosomal partition during cell division. May act via the formation of a condensin-like complex containing Smc and ScpB that pull DNA away from mid-cell into both cell halves.</text>
</comment>
<evidence type="ECO:0000256" key="3">
    <source>
        <dbReference type="HAMAP-Rule" id="MF_01805"/>
    </source>
</evidence>
<keyword evidence="6" id="KW-1185">Reference proteome</keyword>
<dbReference type="GO" id="GO:0051301">
    <property type="term" value="P:cell division"/>
    <property type="evidence" value="ECO:0007669"/>
    <property type="project" value="UniProtKB-KW"/>
</dbReference>
<comment type="similarity">
    <text evidence="3">Belongs to the ScpA family.</text>
</comment>
<feature type="coiled-coil region" evidence="4">
    <location>
        <begin position="104"/>
        <end position="135"/>
    </location>
</feature>
<dbReference type="OrthoDB" id="9811016at2"/>
<dbReference type="GO" id="GO:0005737">
    <property type="term" value="C:cytoplasm"/>
    <property type="evidence" value="ECO:0007669"/>
    <property type="project" value="UniProtKB-SubCell"/>
</dbReference>
<dbReference type="RefSeq" id="WP_054653062.1">
    <property type="nucleotide sequence ID" value="NZ_AZGC01000049.1"/>
</dbReference>
<dbReference type="GO" id="GO:0007059">
    <property type="term" value="P:chromosome segregation"/>
    <property type="evidence" value="ECO:0007669"/>
    <property type="project" value="UniProtKB-UniRule"/>
</dbReference>
<dbReference type="Gene3D" id="6.10.250.2410">
    <property type="match status" value="1"/>
</dbReference>
<organism evidence="5 6">
    <name type="scientific">Limosilactobacillus equigenerosi DSM 18793 = JCM 14505</name>
    <dbReference type="NCBI Taxonomy" id="1423742"/>
    <lineage>
        <taxon>Bacteria</taxon>
        <taxon>Bacillati</taxon>
        <taxon>Bacillota</taxon>
        <taxon>Bacilli</taxon>
        <taxon>Lactobacillales</taxon>
        <taxon>Lactobacillaceae</taxon>
        <taxon>Limosilactobacillus</taxon>
    </lineage>
</organism>